<dbReference type="InterPro" id="IPR001138">
    <property type="entry name" value="Zn2Cys6_DnaBD"/>
</dbReference>
<evidence type="ECO:0000256" key="5">
    <source>
        <dbReference type="ARBA" id="ARBA00023163"/>
    </source>
</evidence>
<keyword evidence="9" id="KW-1185">Reference proteome</keyword>
<keyword evidence="6" id="KW-0539">Nucleus</keyword>
<evidence type="ECO:0000259" key="7">
    <source>
        <dbReference type="PROSITE" id="PS50048"/>
    </source>
</evidence>
<dbReference type="OMA" id="NRMITSC"/>
<dbReference type="HOGENOM" id="CLU_004083_9_0_1"/>
<dbReference type="SUPFAM" id="SSF57701">
    <property type="entry name" value="Zn2/Cys6 DNA-binding domain"/>
    <property type="match status" value="1"/>
</dbReference>
<dbReference type="PROSITE" id="PS50048">
    <property type="entry name" value="ZN2_CY6_FUNGAL_2"/>
    <property type="match status" value="1"/>
</dbReference>
<dbReference type="SMART" id="SM00906">
    <property type="entry name" value="Fungal_trans"/>
    <property type="match status" value="1"/>
</dbReference>
<evidence type="ECO:0000256" key="1">
    <source>
        <dbReference type="ARBA" id="ARBA00004123"/>
    </source>
</evidence>
<accession>A1DDF5</accession>
<evidence type="ECO:0000313" key="8">
    <source>
        <dbReference type="EMBL" id="EAW17412.1"/>
    </source>
</evidence>
<keyword evidence="5" id="KW-0804">Transcription</keyword>
<dbReference type="KEGG" id="nfi:NFIA_073270"/>
<dbReference type="CDD" id="cd12148">
    <property type="entry name" value="fungal_TF_MHR"/>
    <property type="match status" value="1"/>
</dbReference>
<dbReference type="Gene3D" id="4.10.240.10">
    <property type="entry name" value="Zn(2)-C6 fungal-type DNA-binding domain"/>
    <property type="match status" value="1"/>
</dbReference>
<evidence type="ECO:0000256" key="2">
    <source>
        <dbReference type="ARBA" id="ARBA00022723"/>
    </source>
</evidence>
<keyword evidence="3" id="KW-0805">Transcription regulation</keyword>
<evidence type="ECO:0000313" key="9">
    <source>
        <dbReference type="Proteomes" id="UP000006702"/>
    </source>
</evidence>
<sequence length="751" mass="86288">MFFAHPISFFLKPEQLAVDNPRRRNRRINSCLACRQRKLKCNRQQPCSNCARAGRECAFLRLDSQYSVHKKLAVFKEQTALLEKCLERDTEIAKSTKLGPASPEEDEDDMLVTSLELALLGIQDAAYDHEEDDDSDDDLYDLGFRFGKMRVNERVGGFFHPQMADEVGIHTIYATWLLSLTVLLICSNLFPQLKISILALVPASFCLSQVSFFSQPCSNSFIIDWGSRRTMADALLKQYWEAVHPIVRIAHRPGLERRYRTFWEALDTGRRPLASLRALICSMLFIALVSMSTSRVLHQFGTPQQILQNQLQCETEDALKNARLLSTTRLETLQAFVLYLIPMCRSEISRAHSALVGMAVRLAESLGLHRDPKESQYSAVESHVRRLVWYQICFLDLRTAEVQGPRVAIRPEDFSVELPVNLDDEQIAAGADGDPLVWTEMTYTRIRFECQEMQRKCLLARLQLEQKKLPLSQALREIEIFRQHMESQYDPIFSQTNLTPLQIAAKHLMTLLINRLYTAVLHQFYRALNVQPPLRLRQLVVSTGIEQLESSIALETMPQLQLWAWYSQAYHQYHVSMLLLLEVYLRPTSPGADRIWPCLDYVYETTTVAALEEDRNLTSQNRKARIILTALRDRIDVYRRMRRARVPVQSNRPFSSFRIRPPESTSLEDHLQESGPMTDMVGNSLFHGGMEQTGLTGYVASGCEPWLLPLEHSSKSLTNIDLPEHSILSSFVDFDWSEWDTLHHNAMDSTF</sequence>
<dbReference type="PANTHER" id="PTHR31001">
    <property type="entry name" value="UNCHARACTERIZED TRANSCRIPTIONAL REGULATORY PROTEIN"/>
    <property type="match status" value="1"/>
</dbReference>
<dbReference type="GO" id="GO:0000981">
    <property type="term" value="F:DNA-binding transcription factor activity, RNA polymerase II-specific"/>
    <property type="evidence" value="ECO:0007669"/>
    <property type="project" value="InterPro"/>
</dbReference>
<dbReference type="VEuPathDB" id="FungiDB:NFIA_073270"/>
<dbReference type="CDD" id="cd00067">
    <property type="entry name" value="GAL4"/>
    <property type="match status" value="1"/>
</dbReference>
<evidence type="ECO:0000256" key="4">
    <source>
        <dbReference type="ARBA" id="ARBA00023125"/>
    </source>
</evidence>
<keyword evidence="2" id="KW-0479">Metal-binding</keyword>
<dbReference type="RefSeq" id="XP_001259309.1">
    <property type="nucleotide sequence ID" value="XM_001259308.1"/>
</dbReference>
<dbReference type="GO" id="GO:0006351">
    <property type="term" value="P:DNA-templated transcription"/>
    <property type="evidence" value="ECO:0007669"/>
    <property type="project" value="InterPro"/>
</dbReference>
<comment type="subcellular location">
    <subcellularLocation>
        <location evidence="1">Nucleus</location>
    </subcellularLocation>
</comment>
<dbReference type="PROSITE" id="PS00463">
    <property type="entry name" value="ZN2_CY6_FUNGAL_1"/>
    <property type="match status" value="1"/>
</dbReference>
<dbReference type="AlphaFoldDB" id="A1DDF5"/>
<dbReference type="SMART" id="SM00066">
    <property type="entry name" value="GAL4"/>
    <property type="match status" value="1"/>
</dbReference>
<protein>
    <submittedName>
        <fullName evidence="8">Fungal specific transcription factor, putative</fullName>
    </submittedName>
</protein>
<proteinExistence type="predicted"/>
<dbReference type="Pfam" id="PF04082">
    <property type="entry name" value="Fungal_trans"/>
    <property type="match status" value="1"/>
</dbReference>
<dbReference type="GeneID" id="4586096"/>
<gene>
    <name evidence="8" type="ORF">NFIA_073270</name>
</gene>
<feature type="domain" description="Zn(2)-C6 fungal-type" evidence="7">
    <location>
        <begin position="30"/>
        <end position="59"/>
    </location>
</feature>
<dbReference type="InterPro" id="IPR050613">
    <property type="entry name" value="Sec_Metabolite_Reg"/>
</dbReference>
<reference evidence="9" key="1">
    <citation type="journal article" date="2008" name="PLoS Genet.">
        <title>Genomic islands in the pathogenic filamentous fungus Aspergillus fumigatus.</title>
        <authorList>
            <person name="Fedorova N.D."/>
            <person name="Khaldi N."/>
            <person name="Joardar V.S."/>
            <person name="Maiti R."/>
            <person name="Amedeo P."/>
            <person name="Anderson M.J."/>
            <person name="Crabtree J."/>
            <person name="Silva J.C."/>
            <person name="Badger J.H."/>
            <person name="Albarraq A."/>
            <person name="Angiuoli S."/>
            <person name="Bussey H."/>
            <person name="Bowyer P."/>
            <person name="Cotty P.J."/>
            <person name="Dyer P.S."/>
            <person name="Egan A."/>
            <person name="Galens K."/>
            <person name="Fraser-Liggett C.M."/>
            <person name="Haas B.J."/>
            <person name="Inman J.M."/>
            <person name="Kent R."/>
            <person name="Lemieux S."/>
            <person name="Malavazi I."/>
            <person name="Orvis J."/>
            <person name="Roemer T."/>
            <person name="Ronning C.M."/>
            <person name="Sundaram J.P."/>
            <person name="Sutton G."/>
            <person name="Turner G."/>
            <person name="Venter J.C."/>
            <person name="White O.R."/>
            <person name="Whitty B.R."/>
            <person name="Youngman P."/>
            <person name="Wolfe K.H."/>
            <person name="Goldman G.H."/>
            <person name="Wortman J.R."/>
            <person name="Jiang B."/>
            <person name="Denning D.W."/>
            <person name="Nierman W.C."/>
        </authorList>
    </citation>
    <scope>NUCLEOTIDE SEQUENCE [LARGE SCALE GENOMIC DNA]</scope>
    <source>
        <strain evidence="9">ATCC 1020 / DSM 3700 / CBS 544.65 / FGSC A1164 / JCM 1740 / NRRL 181 / WB 181</strain>
    </source>
</reference>
<dbReference type="GO" id="GO:0005634">
    <property type="term" value="C:nucleus"/>
    <property type="evidence" value="ECO:0007669"/>
    <property type="project" value="UniProtKB-SubCell"/>
</dbReference>
<evidence type="ECO:0000256" key="3">
    <source>
        <dbReference type="ARBA" id="ARBA00023015"/>
    </source>
</evidence>
<dbReference type="PANTHER" id="PTHR31001:SF40">
    <property type="entry name" value="ZN(II)2CYS6 TRANSCRIPTION FACTOR (EUROFUNG)"/>
    <property type="match status" value="1"/>
</dbReference>
<keyword evidence="4" id="KW-0238">DNA-binding</keyword>
<dbReference type="GO" id="GO:0003677">
    <property type="term" value="F:DNA binding"/>
    <property type="evidence" value="ECO:0007669"/>
    <property type="project" value="UniProtKB-KW"/>
</dbReference>
<organism evidence="8 9">
    <name type="scientific">Neosartorya fischeri (strain ATCC 1020 / DSM 3700 / CBS 544.65 / FGSC A1164 / JCM 1740 / NRRL 181 / WB 181)</name>
    <name type="common">Aspergillus fischerianus</name>
    <dbReference type="NCBI Taxonomy" id="331117"/>
    <lineage>
        <taxon>Eukaryota</taxon>
        <taxon>Fungi</taxon>
        <taxon>Dikarya</taxon>
        <taxon>Ascomycota</taxon>
        <taxon>Pezizomycotina</taxon>
        <taxon>Eurotiomycetes</taxon>
        <taxon>Eurotiomycetidae</taxon>
        <taxon>Eurotiales</taxon>
        <taxon>Aspergillaceae</taxon>
        <taxon>Aspergillus</taxon>
        <taxon>Aspergillus subgen. Fumigati</taxon>
    </lineage>
</organism>
<dbReference type="InterPro" id="IPR007219">
    <property type="entry name" value="XnlR_reg_dom"/>
</dbReference>
<dbReference type="GO" id="GO:0008270">
    <property type="term" value="F:zinc ion binding"/>
    <property type="evidence" value="ECO:0007669"/>
    <property type="project" value="InterPro"/>
</dbReference>
<dbReference type="STRING" id="331117.A1DDF5"/>
<dbReference type="InterPro" id="IPR036864">
    <property type="entry name" value="Zn2-C6_fun-type_DNA-bd_sf"/>
</dbReference>
<dbReference type="Proteomes" id="UP000006702">
    <property type="component" value="Unassembled WGS sequence"/>
</dbReference>
<dbReference type="eggNOG" id="ENOG502REJ9">
    <property type="taxonomic scope" value="Eukaryota"/>
</dbReference>
<dbReference type="EMBL" id="DS027696">
    <property type="protein sequence ID" value="EAW17412.1"/>
    <property type="molecule type" value="Genomic_DNA"/>
</dbReference>
<dbReference type="OrthoDB" id="424974at2759"/>
<name>A1DDF5_NEOFI</name>
<dbReference type="Pfam" id="PF00172">
    <property type="entry name" value="Zn_clus"/>
    <property type="match status" value="1"/>
</dbReference>
<evidence type="ECO:0000256" key="6">
    <source>
        <dbReference type="ARBA" id="ARBA00023242"/>
    </source>
</evidence>